<evidence type="ECO:0000313" key="1">
    <source>
        <dbReference type="EMBL" id="KAH7933872.1"/>
    </source>
</evidence>
<gene>
    <name evidence="1" type="ORF">HPB49_018573</name>
</gene>
<proteinExistence type="predicted"/>
<name>A0ACB8C4T3_DERSI</name>
<dbReference type="Proteomes" id="UP000821865">
    <property type="component" value="Chromosome 9"/>
</dbReference>
<protein>
    <submittedName>
        <fullName evidence="1">Uncharacterized protein</fullName>
    </submittedName>
</protein>
<sequence length="665" mass="73435">MTDVSLDAVQRNHIRRIVRSSKANTSLNPRHSGHHALCVCGAASSAAVIVTAVSLGIYFSSRGGLEQENPEQGDNFCCPEEVQELARYVNTSLNPCKDFFEYVCSGAITDKHSTRGDDHAELVRMAITGVTPRGVERGRAGRLLTGFYGTCVQTAPHRELYVSTLATALARNTWSRLRTPNTTNAFAYLVTASVKFGMPSLVLVTIERLPPVMLLSMGTPCAVERPKALLAAALRASREALRVLENSTANTHGAEDAASLDAKLCKRFATVGRRSATYTMAKESDVFDREVWNVSDLHASLTLIGHSAQSLKTVVVETVRQIRLLHDFFAEGEDAADLKAAYLIWHSVARAAENFYAFYDGSPSGVFDKCVDGLFRVPHVWDTFAAEVFTSPEKDVEVQATFEVLKDTVLSDCQKSSLFEADDAEGLRRFFTDLTLLTPTKAGERPVAIPGPTDTYGENILRLRACEFDMASLSDQGDAVDPLSYLGLRFVDERHLQIPSSVYTLIRTGSPNHDVPNILLVGSWFADRLWYMILYGLQWSPKTRDNIDRFKACLAMNYFRDASRGLEVDTLTVTALGLSSVANALRSTAWNAPKPLWGLRLGSRAQFIYMLSTYYRCPTVRSPMSVRLINAPLTYIGDFGEAFGCSTTSPMMKPRRCSMQDVSRD</sequence>
<reference evidence="1" key="1">
    <citation type="submission" date="2020-05" db="EMBL/GenBank/DDBJ databases">
        <title>Large-scale comparative analyses of tick genomes elucidate their genetic diversity and vector capacities.</title>
        <authorList>
            <person name="Jia N."/>
            <person name="Wang J."/>
            <person name="Shi W."/>
            <person name="Du L."/>
            <person name="Sun Y."/>
            <person name="Zhan W."/>
            <person name="Jiang J."/>
            <person name="Wang Q."/>
            <person name="Zhang B."/>
            <person name="Ji P."/>
            <person name="Sakyi L.B."/>
            <person name="Cui X."/>
            <person name="Yuan T."/>
            <person name="Jiang B."/>
            <person name="Yang W."/>
            <person name="Lam T.T.-Y."/>
            <person name="Chang Q."/>
            <person name="Ding S."/>
            <person name="Wang X."/>
            <person name="Zhu J."/>
            <person name="Ruan X."/>
            <person name="Zhao L."/>
            <person name="Wei J."/>
            <person name="Que T."/>
            <person name="Du C."/>
            <person name="Cheng J."/>
            <person name="Dai P."/>
            <person name="Han X."/>
            <person name="Huang E."/>
            <person name="Gao Y."/>
            <person name="Liu J."/>
            <person name="Shao H."/>
            <person name="Ye R."/>
            <person name="Li L."/>
            <person name="Wei W."/>
            <person name="Wang X."/>
            <person name="Wang C."/>
            <person name="Yang T."/>
            <person name="Huo Q."/>
            <person name="Li W."/>
            <person name="Guo W."/>
            <person name="Chen H."/>
            <person name="Zhou L."/>
            <person name="Ni X."/>
            <person name="Tian J."/>
            <person name="Zhou Y."/>
            <person name="Sheng Y."/>
            <person name="Liu T."/>
            <person name="Pan Y."/>
            <person name="Xia L."/>
            <person name="Li J."/>
            <person name="Zhao F."/>
            <person name="Cao W."/>
        </authorList>
    </citation>
    <scope>NUCLEOTIDE SEQUENCE</scope>
    <source>
        <strain evidence="1">Dsil-2018</strain>
    </source>
</reference>
<keyword evidence="2" id="KW-1185">Reference proteome</keyword>
<comment type="caution">
    <text evidence="1">The sequence shown here is derived from an EMBL/GenBank/DDBJ whole genome shotgun (WGS) entry which is preliminary data.</text>
</comment>
<dbReference type="EMBL" id="CM023478">
    <property type="protein sequence ID" value="KAH7933872.1"/>
    <property type="molecule type" value="Genomic_DNA"/>
</dbReference>
<evidence type="ECO:0000313" key="2">
    <source>
        <dbReference type="Proteomes" id="UP000821865"/>
    </source>
</evidence>
<organism evidence="1 2">
    <name type="scientific">Dermacentor silvarum</name>
    <name type="common">Tick</name>
    <dbReference type="NCBI Taxonomy" id="543639"/>
    <lineage>
        <taxon>Eukaryota</taxon>
        <taxon>Metazoa</taxon>
        <taxon>Ecdysozoa</taxon>
        <taxon>Arthropoda</taxon>
        <taxon>Chelicerata</taxon>
        <taxon>Arachnida</taxon>
        <taxon>Acari</taxon>
        <taxon>Parasitiformes</taxon>
        <taxon>Ixodida</taxon>
        <taxon>Ixodoidea</taxon>
        <taxon>Ixodidae</taxon>
        <taxon>Rhipicephalinae</taxon>
        <taxon>Dermacentor</taxon>
    </lineage>
</organism>
<accession>A0ACB8C4T3</accession>